<gene>
    <name evidence="2" type="ORF">BA195_09050</name>
</gene>
<accession>A0A1B9XZU6</accession>
<evidence type="ECO:0000313" key="2">
    <source>
        <dbReference type="EMBL" id="OCK43029.1"/>
    </source>
</evidence>
<comment type="caution">
    <text evidence="2">The sequence shown here is derived from an EMBL/GenBank/DDBJ whole genome shotgun (WGS) entry which is preliminary data.</text>
</comment>
<name>A0A1B9XZU6_9FLAO</name>
<dbReference type="EMBL" id="MAKX01000002">
    <property type="protein sequence ID" value="OCK43029.1"/>
    <property type="molecule type" value="Genomic_DNA"/>
</dbReference>
<dbReference type="Pfam" id="PF08808">
    <property type="entry name" value="RES"/>
    <property type="match status" value="1"/>
</dbReference>
<dbReference type="Proteomes" id="UP000093186">
    <property type="component" value="Unassembled WGS sequence"/>
</dbReference>
<dbReference type="InterPro" id="IPR014914">
    <property type="entry name" value="RES_dom"/>
</dbReference>
<protein>
    <recommendedName>
        <fullName evidence="1">RES domain-containing protein</fullName>
    </recommendedName>
</protein>
<proteinExistence type="predicted"/>
<dbReference type="AlphaFoldDB" id="A0A1B9XZU6"/>
<keyword evidence="3" id="KW-1185">Reference proteome</keyword>
<reference evidence="2 3" key="1">
    <citation type="submission" date="2016-06" db="EMBL/GenBank/DDBJ databases">
        <title>Draft Genome Sequence of Tenacibaculum soleae UCD-KL19.</title>
        <authorList>
            <person name="Eisen J.A."/>
            <person name="Coil D.A."/>
            <person name="Lujan K.M."/>
        </authorList>
    </citation>
    <scope>NUCLEOTIDE SEQUENCE [LARGE SCALE GENOMIC DNA]</scope>
    <source>
        <strain evidence="2 3">UCD-KL19</strain>
    </source>
</reference>
<dbReference type="OrthoDB" id="648213at2"/>
<dbReference type="RefSeq" id="WP_068704645.1">
    <property type="nucleotide sequence ID" value="NZ_MAKX01000002.1"/>
</dbReference>
<evidence type="ECO:0000313" key="3">
    <source>
        <dbReference type="Proteomes" id="UP000093186"/>
    </source>
</evidence>
<organism evidence="2 3">
    <name type="scientific">Tenacibaculum soleae</name>
    <dbReference type="NCBI Taxonomy" id="447689"/>
    <lineage>
        <taxon>Bacteria</taxon>
        <taxon>Pseudomonadati</taxon>
        <taxon>Bacteroidota</taxon>
        <taxon>Flavobacteriia</taxon>
        <taxon>Flavobacteriales</taxon>
        <taxon>Flavobacteriaceae</taxon>
        <taxon>Tenacibaculum</taxon>
    </lineage>
</organism>
<feature type="domain" description="RES" evidence="1">
    <location>
        <begin position="181"/>
        <end position="327"/>
    </location>
</feature>
<dbReference type="STRING" id="447689.BA195_09050"/>
<sequence>MNCCVNCFTSDYIISIINADDRVGNCNFCKSTNVSIYTARELINFFRNFLSLYTVDANSNQDIAQSLKKDFNLTTDIVEDSKELFKAIFIDEMEDITELFNSNVSSEIINGEIKIHNIWNDFKEEIKFSNRYLPSNSINFEILKSILYSSLTKKIYKGKFYFRSRISDKKGFEKENMGNPPLPELASAGRANPRGISYLYIADCIETALYETRSTIFDYVTIGKFIVKEKFEIISFRNIATDPIYWSEREDIKNYIEYLPFIYTLQQELSLPIRKKDKSLDYIPTQYICEYIKSLGFDGVEYQSSLYSEGYNLAIFNPEKLDCIETEVFEIEGMDLHHKTVK</sequence>
<dbReference type="SMART" id="SM00953">
    <property type="entry name" value="RES"/>
    <property type="match status" value="1"/>
</dbReference>
<evidence type="ECO:0000259" key="1">
    <source>
        <dbReference type="SMART" id="SM00953"/>
    </source>
</evidence>